<evidence type="ECO:0000256" key="13">
    <source>
        <dbReference type="ARBA" id="ARBA00025198"/>
    </source>
</evidence>
<evidence type="ECO:0000256" key="4">
    <source>
        <dbReference type="ARBA" id="ARBA00022475"/>
    </source>
</evidence>
<keyword evidence="4 14" id="KW-1003">Cell membrane</keyword>
<accession>A0A4V2NLC6</accession>
<dbReference type="NCBIfam" id="NF005363">
    <property type="entry name" value="PRK06876.1"/>
    <property type="match status" value="1"/>
</dbReference>
<dbReference type="InterPro" id="IPR002379">
    <property type="entry name" value="ATPase_proteolipid_c-like_dom"/>
</dbReference>
<keyword evidence="17" id="KW-1185">Reference proteome</keyword>
<dbReference type="GO" id="GO:0005886">
    <property type="term" value="C:plasma membrane"/>
    <property type="evidence" value="ECO:0007669"/>
    <property type="project" value="UniProtKB-SubCell"/>
</dbReference>
<evidence type="ECO:0000256" key="5">
    <source>
        <dbReference type="ARBA" id="ARBA00022547"/>
    </source>
</evidence>
<dbReference type="Pfam" id="PF00137">
    <property type="entry name" value="ATP-synt_C"/>
    <property type="match status" value="1"/>
</dbReference>
<comment type="subcellular location">
    <subcellularLocation>
        <location evidence="1 14">Cell membrane</location>
        <topology evidence="1 14">Multi-pass membrane protein</topology>
    </subcellularLocation>
</comment>
<dbReference type="FunFam" id="1.20.20.10:FF:000002">
    <property type="entry name" value="ATP synthase subunit c"/>
    <property type="match status" value="1"/>
</dbReference>
<proteinExistence type="inferred from homology"/>
<feature type="site" description="Reversibly protonated during proton transport" evidence="14">
    <location>
        <position position="66"/>
    </location>
</feature>
<dbReference type="EMBL" id="SJTG01000004">
    <property type="protein sequence ID" value="TCI08374.1"/>
    <property type="molecule type" value="Genomic_DNA"/>
</dbReference>
<keyword evidence="8 14" id="KW-1133">Transmembrane helix</keyword>
<dbReference type="GO" id="GO:0046933">
    <property type="term" value="F:proton-transporting ATP synthase activity, rotational mechanism"/>
    <property type="evidence" value="ECO:0007669"/>
    <property type="project" value="UniProtKB-UniRule"/>
</dbReference>
<dbReference type="AlphaFoldDB" id="A0A4V2NLC6"/>
<dbReference type="InterPro" id="IPR020537">
    <property type="entry name" value="ATP_synth_F0_csu_DDCD_BS"/>
</dbReference>
<dbReference type="GO" id="GO:0008289">
    <property type="term" value="F:lipid binding"/>
    <property type="evidence" value="ECO:0007669"/>
    <property type="project" value="UniProtKB-KW"/>
</dbReference>
<evidence type="ECO:0000256" key="9">
    <source>
        <dbReference type="ARBA" id="ARBA00023065"/>
    </source>
</evidence>
<keyword evidence="10 14" id="KW-0446">Lipid-binding</keyword>
<evidence type="ECO:0000256" key="3">
    <source>
        <dbReference type="ARBA" id="ARBA00022448"/>
    </source>
</evidence>
<evidence type="ECO:0000259" key="15">
    <source>
        <dbReference type="Pfam" id="PF00137"/>
    </source>
</evidence>
<dbReference type="PRINTS" id="PR00124">
    <property type="entry name" value="ATPASEC"/>
</dbReference>
<keyword evidence="11 14" id="KW-0472">Membrane</keyword>
<dbReference type="InterPro" id="IPR005953">
    <property type="entry name" value="ATP_synth_csu_bac/chlpt"/>
</dbReference>
<dbReference type="NCBIfam" id="TIGR01260">
    <property type="entry name" value="ATP_synt_c"/>
    <property type="match status" value="1"/>
</dbReference>
<evidence type="ECO:0000256" key="12">
    <source>
        <dbReference type="ARBA" id="ARBA00023310"/>
    </source>
</evidence>
<keyword evidence="7 14" id="KW-0375">Hydrogen ion transport</keyword>
<comment type="function">
    <text evidence="14">Key component of the F(0) channel; it plays a direct role in translocation across the membrane. A homomeric c-ring of between 10-14 subunits forms the central stalk rotor element with the F(1) delta and epsilon subunits.</text>
</comment>
<dbReference type="Proteomes" id="UP000291822">
    <property type="component" value="Unassembled WGS sequence"/>
</dbReference>
<dbReference type="InterPro" id="IPR035921">
    <property type="entry name" value="F/V-ATP_Csub_sf"/>
</dbReference>
<evidence type="ECO:0000256" key="1">
    <source>
        <dbReference type="ARBA" id="ARBA00004651"/>
    </source>
</evidence>
<comment type="similarity">
    <text evidence="2 14">Belongs to the ATPase C chain family.</text>
</comment>
<comment type="caution">
    <text evidence="16">The sequence shown here is derived from an EMBL/GenBank/DDBJ whole genome shotgun (WGS) entry which is preliminary data.</text>
</comment>
<organism evidence="16 17">
    <name type="scientific">Dyella soli</name>
    <dbReference type="NCBI Taxonomy" id="522319"/>
    <lineage>
        <taxon>Bacteria</taxon>
        <taxon>Pseudomonadati</taxon>
        <taxon>Pseudomonadota</taxon>
        <taxon>Gammaproteobacteria</taxon>
        <taxon>Lysobacterales</taxon>
        <taxon>Rhodanobacteraceae</taxon>
        <taxon>Dyella</taxon>
    </lineage>
</organism>
<comment type="function">
    <text evidence="13 14">F(1)F(0) ATP synthase produces ATP from ADP in the presence of a proton or sodium gradient. F-type ATPases consist of two structural domains, F(1) containing the extramembraneous catalytic core and F(0) containing the membrane proton channel, linked together by a central stalk and a peripheral stalk. During catalysis, ATP synthesis in the catalytic domain of F(1) is coupled via a rotary mechanism of the central stalk subunits to proton translocation.</text>
</comment>
<evidence type="ECO:0000256" key="7">
    <source>
        <dbReference type="ARBA" id="ARBA00022781"/>
    </source>
</evidence>
<reference evidence="16 17" key="1">
    <citation type="submission" date="2019-02" db="EMBL/GenBank/DDBJ databases">
        <title>Dyella amyloliquefaciens sp. nov., isolated from forest soil.</title>
        <authorList>
            <person name="Gao Z.-H."/>
            <person name="Qiu L.-H."/>
        </authorList>
    </citation>
    <scope>NUCLEOTIDE SEQUENCE [LARGE SCALE GENOMIC DNA]</scope>
    <source>
        <strain evidence="16 17">KACC 12747</strain>
    </source>
</reference>
<evidence type="ECO:0000256" key="8">
    <source>
        <dbReference type="ARBA" id="ARBA00022989"/>
    </source>
</evidence>
<evidence type="ECO:0000313" key="17">
    <source>
        <dbReference type="Proteomes" id="UP000291822"/>
    </source>
</evidence>
<gene>
    <name evidence="14 16" type="primary">atpE</name>
    <name evidence="16" type="ORF">EZM97_27475</name>
</gene>
<keyword evidence="9 14" id="KW-0406">Ion transport</keyword>
<evidence type="ECO:0000256" key="6">
    <source>
        <dbReference type="ARBA" id="ARBA00022692"/>
    </source>
</evidence>
<keyword evidence="12 14" id="KW-0066">ATP synthesis</keyword>
<sequence>MNLAELLAHVQGLTAIAIGIIIGLGALGACLGIAIMGSKFLESAARQPELVPLLQGRMFLLAGLIDAAFIIGLAVALLFAFSNPLTAVIQAAVAH</sequence>
<feature type="transmembrane region" description="Helical" evidence="14">
    <location>
        <begin position="12"/>
        <end position="37"/>
    </location>
</feature>
<feature type="domain" description="V-ATPase proteolipid subunit C-like" evidence="15">
    <location>
        <begin position="16"/>
        <end position="79"/>
    </location>
</feature>
<dbReference type="HAMAP" id="MF_01396">
    <property type="entry name" value="ATP_synth_c_bact"/>
    <property type="match status" value="1"/>
</dbReference>
<dbReference type="PROSITE" id="PS00605">
    <property type="entry name" value="ATPASE_C"/>
    <property type="match status" value="1"/>
</dbReference>
<feature type="transmembrane region" description="Helical" evidence="14">
    <location>
        <begin position="58"/>
        <end position="81"/>
    </location>
</feature>
<dbReference type="GO" id="GO:0033177">
    <property type="term" value="C:proton-transporting two-sector ATPase complex, proton-transporting domain"/>
    <property type="evidence" value="ECO:0007669"/>
    <property type="project" value="InterPro"/>
</dbReference>
<dbReference type="RefSeq" id="WP_131151685.1">
    <property type="nucleotide sequence ID" value="NZ_SJTG01000004.1"/>
</dbReference>
<dbReference type="InterPro" id="IPR000454">
    <property type="entry name" value="ATP_synth_F0_csu"/>
</dbReference>
<dbReference type="Gene3D" id="1.20.20.10">
    <property type="entry name" value="F1F0 ATP synthase subunit C"/>
    <property type="match status" value="1"/>
</dbReference>
<protein>
    <recommendedName>
        <fullName evidence="14">ATP synthase subunit c</fullName>
    </recommendedName>
    <alternativeName>
        <fullName evidence="14">ATP synthase F(0) sector subunit c</fullName>
    </alternativeName>
    <alternativeName>
        <fullName evidence="14">F-type ATPase subunit c</fullName>
        <shortName evidence="14">F-ATPase subunit c</shortName>
    </alternativeName>
    <alternativeName>
        <fullName evidence="14">Lipid-binding protein</fullName>
    </alternativeName>
</protein>
<dbReference type="GO" id="GO:0045259">
    <property type="term" value="C:proton-transporting ATP synthase complex"/>
    <property type="evidence" value="ECO:0007669"/>
    <property type="project" value="UniProtKB-KW"/>
</dbReference>
<name>A0A4V2NLC6_9GAMM</name>
<dbReference type="CDD" id="cd18185">
    <property type="entry name" value="ATP-synt_Fo_c_ATPE"/>
    <property type="match status" value="1"/>
</dbReference>
<dbReference type="SUPFAM" id="SSF81333">
    <property type="entry name" value="F1F0 ATP synthase subunit C"/>
    <property type="match status" value="1"/>
</dbReference>
<keyword evidence="5 14" id="KW-0138">CF(0)</keyword>
<dbReference type="InterPro" id="IPR038662">
    <property type="entry name" value="ATP_synth_F0_csu_sf"/>
</dbReference>
<evidence type="ECO:0000313" key="16">
    <source>
        <dbReference type="EMBL" id="TCI08374.1"/>
    </source>
</evidence>
<keyword evidence="3 14" id="KW-0813">Transport</keyword>
<keyword evidence="6 14" id="KW-0812">Transmembrane</keyword>
<evidence type="ECO:0000256" key="10">
    <source>
        <dbReference type="ARBA" id="ARBA00023121"/>
    </source>
</evidence>
<evidence type="ECO:0000256" key="14">
    <source>
        <dbReference type="HAMAP-Rule" id="MF_01396"/>
    </source>
</evidence>
<evidence type="ECO:0000256" key="2">
    <source>
        <dbReference type="ARBA" id="ARBA00006704"/>
    </source>
</evidence>
<evidence type="ECO:0000256" key="11">
    <source>
        <dbReference type="ARBA" id="ARBA00023136"/>
    </source>
</evidence>